<dbReference type="EMBL" id="HBKQ01018544">
    <property type="protein sequence ID" value="CAE2232679.1"/>
    <property type="molecule type" value="Transcribed_RNA"/>
</dbReference>
<accession>A0A7S4IL11</accession>
<gene>
    <name evidence="1" type="ORF">OAUR00152_LOCUS12559</name>
</gene>
<name>A0A7S4IL11_9STRA</name>
<dbReference type="AlphaFoldDB" id="A0A7S4IL11"/>
<organism evidence="1">
    <name type="scientific">Odontella aurita</name>
    <dbReference type="NCBI Taxonomy" id="265563"/>
    <lineage>
        <taxon>Eukaryota</taxon>
        <taxon>Sar</taxon>
        <taxon>Stramenopiles</taxon>
        <taxon>Ochrophyta</taxon>
        <taxon>Bacillariophyta</taxon>
        <taxon>Mediophyceae</taxon>
        <taxon>Biddulphiophycidae</taxon>
        <taxon>Eupodiscales</taxon>
        <taxon>Odontellaceae</taxon>
        <taxon>Odontella</taxon>
    </lineage>
</organism>
<protein>
    <submittedName>
        <fullName evidence="1">Uncharacterized protein</fullName>
    </submittedName>
</protein>
<sequence>MCSMDCVSYRTPLNTCYNGAHLFPGDPSWSEFDIMDRADEQILVGLRRPTTAYGDDDEPELELDEEYRPYWGDGGMFGRYFYATTDGTCEGDPTDSFEDLPVGECVGPFGAPRPWGAFAFVDESTTGGENAAVEILEEGGDQMDNEQSEDRVRVLVGLQEKGES</sequence>
<reference evidence="1" key="1">
    <citation type="submission" date="2021-01" db="EMBL/GenBank/DDBJ databases">
        <authorList>
            <person name="Corre E."/>
            <person name="Pelletier E."/>
            <person name="Niang G."/>
            <person name="Scheremetjew M."/>
            <person name="Finn R."/>
            <person name="Kale V."/>
            <person name="Holt S."/>
            <person name="Cochrane G."/>
            <person name="Meng A."/>
            <person name="Brown T."/>
            <person name="Cohen L."/>
        </authorList>
    </citation>
    <scope>NUCLEOTIDE SEQUENCE</scope>
    <source>
        <strain evidence="1">Isolate 1302-5</strain>
    </source>
</reference>
<evidence type="ECO:0000313" key="1">
    <source>
        <dbReference type="EMBL" id="CAE2232679.1"/>
    </source>
</evidence>
<proteinExistence type="predicted"/>